<dbReference type="InterPro" id="IPR036691">
    <property type="entry name" value="Endo/exonu/phosph_ase_sf"/>
</dbReference>
<evidence type="ECO:0000313" key="3">
    <source>
        <dbReference type="Proteomes" id="UP001597419"/>
    </source>
</evidence>
<keyword evidence="3" id="KW-1185">Reference proteome</keyword>
<dbReference type="GO" id="GO:0004519">
    <property type="term" value="F:endonuclease activity"/>
    <property type="evidence" value="ECO:0007669"/>
    <property type="project" value="UniProtKB-KW"/>
</dbReference>
<name>A0ABW5GKB1_9PSEU</name>
<evidence type="ECO:0000259" key="1">
    <source>
        <dbReference type="Pfam" id="PF03372"/>
    </source>
</evidence>
<accession>A0ABW5GKB1</accession>
<keyword evidence="2" id="KW-0540">Nuclease</keyword>
<comment type="caution">
    <text evidence="2">The sequence shown here is derived from an EMBL/GenBank/DDBJ whole genome shotgun (WGS) entry which is preliminary data.</text>
</comment>
<gene>
    <name evidence="2" type="ORF">ACFSYJ_22065</name>
</gene>
<dbReference type="Proteomes" id="UP001597419">
    <property type="component" value="Unassembled WGS sequence"/>
</dbReference>
<keyword evidence="2" id="KW-0378">Hydrolase</keyword>
<dbReference type="EMBL" id="JBHUKU010000012">
    <property type="protein sequence ID" value="MFD2461306.1"/>
    <property type="molecule type" value="Genomic_DNA"/>
</dbReference>
<dbReference type="SUPFAM" id="SSF56219">
    <property type="entry name" value="DNase I-like"/>
    <property type="match status" value="1"/>
</dbReference>
<protein>
    <submittedName>
        <fullName evidence="2">Endonuclease/exonuclease/phosphatase family protein</fullName>
    </submittedName>
</protein>
<feature type="domain" description="Endonuclease/exonuclease/phosphatase" evidence="1">
    <location>
        <begin position="2"/>
        <end position="285"/>
    </location>
</feature>
<dbReference type="Gene3D" id="3.60.10.10">
    <property type="entry name" value="Endonuclease/exonuclease/phosphatase"/>
    <property type="match status" value="1"/>
</dbReference>
<dbReference type="RefSeq" id="WP_345408878.1">
    <property type="nucleotide sequence ID" value="NZ_BAABHG010000031.1"/>
</dbReference>
<keyword evidence="2" id="KW-0255">Endonuclease</keyword>
<proteinExistence type="predicted"/>
<sequence>MASYNLLEFGMYVERAGEKVRYDRVAEVIRNVDADVWAVQELADEDALRRLANTTGLRCDVPDSDGAMGEVACDPGRNGFGVGLLWKPGIEPLPGTLRRYTFDVYFHGLVKVELDVGGIRLQAASAHLTPFGSPQIVTEARRVVSNLTRPDGCPPGFVGSDSNSITGDRIRRQDGRWDWHAADPYAGQDWYDALVWQCTWRYDPRTGRRIHRADRAAGDVLRAGGLHDTGAVLDVPFAATVGYWPTGDPYGPRDIDHIRVTTALTPAIRSSRVYRCELALTASDHLPKVAEIDLAALAERPTLPQAA</sequence>
<reference evidence="3" key="1">
    <citation type="journal article" date="2019" name="Int. J. Syst. Evol. Microbiol.">
        <title>The Global Catalogue of Microorganisms (GCM) 10K type strain sequencing project: providing services to taxonomists for standard genome sequencing and annotation.</title>
        <authorList>
            <consortium name="The Broad Institute Genomics Platform"/>
            <consortium name="The Broad Institute Genome Sequencing Center for Infectious Disease"/>
            <person name="Wu L."/>
            <person name="Ma J."/>
        </authorList>
    </citation>
    <scope>NUCLEOTIDE SEQUENCE [LARGE SCALE GENOMIC DNA]</scope>
    <source>
        <strain evidence="3">CGMCC 4.7643</strain>
    </source>
</reference>
<organism evidence="2 3">
    <name type="scientific">Amycolatopsis samaneae</name>
    <dbReference type="NCBI Taxonomy" id="664691"/>
    <lineage>
        <taxon>Bacteria</taxon>
        <taxon>Bacillati</taxon>
        <taxon>Actinomycetota</taxon>
        <taxon>Actinomycetes</taxon>
        <taxon>Pseudonocardiales</taxon>
        <taxon>Pseudonocardiaceae</taxon>
        <taxon>Amycolatopsis</taxon>
    </lineage>
</organism>
<dbReference type="Pfam" id="PF03372">
    <property type="entry name" value="Exo_endo_phos"/>
    <property type="match status" value="1"/>
</dbReference>
<evidence type="ECO:0000313" key="2">
    <source>
        <dbReference type="EMBL" id="MFD2461306.1"/>
    </source>
</evidence>
<dbReference type="InterPro" id="IPR005135">
    <property type="entry name" value="Endo/exonuclease/phosphatase"/>
</dbReference>